<dbReference type="EMBL" id="JBHSXS010000060">
    <property type="protein sequence ID" value="MFC6886797.1"/>
    <property type="molecule type" value="Genomic_DNA"/>
</dbReference>
<sequence>MPRGTYVHLDDDLTERFQCAPGPGGWRYVGERADGVRTDLVVDGRWRQIRVEVVAPSWWLRGGVTGHDLAWVRGPAADGADGGAARAGGAGEEHGARAVAFLGESPGFLVAVARTLRLEEGASADVRLVRLVGASLSALTVVQRWRLAGTESYDTETGPLPVERYEVTDLATAETADVHLAGDIVLDAPGIELADLESPPNLGTSPGPG</sequence>
<protein>
    <submittedName>
        <fullName evidence="1">Uncharacterized protein</fullName>
    </submittedName>
</protein>
<accession>A0ABW2CZC4</accession>
<evidence type="ECO:0000313" key="2">
    <source>
        <dbReference type="Proteomes" id="UP001596380"/>
    </source>
</evidence>
<name>A0ABW2CZC4_9ACTN</name>
<comment type="caution">
    <text evidence="1">The sequence shown here is derived from an EMBL/GenBank/DDBJ whole genome shotgun (WGS) entry which is preliminary data.</text>
</comment>
<dbReference type="Proteomes" id="UP001596380">
    <property type="component" value="Unassembled WGS sequence"/>
</dbReference>
<reference evidence="2" key="1">
    <citation type="journal article" date="2019" name="Int. J. Syst. Evol. Microbiol.">
        <title>The Global Catalogue of Microorganisms (GCM) 10K type strain sequencing project: providing services to taxonomists for standard genome sequencing and annotation.</title>
        <authorList>
            <consortium name="The Broad Institute Genomics Platform"/>
            <consortium name="The Broad Institute Genome Sequencing Center for Infectious Disease"/>
            <person name="Wu L."/>
            <person name="Ma J."/>
        </authorList>
    </citation>
    <scope>NUCLEOTIDE SEQUENCE [LARGE SCALE GENOMIC DNA]</scope>
    <source>
        <strain evidence="2">JCM 3369</strain>
    </source>
</reference>
<evidence type="ECO:0000313" key="1">
    <source>
        <dbReference type="EMBL" id="MFC6886797.1"/>
    </source>
</evidence>
<proteinExistence type="predicted"/>
<keyword evidence="2" id="KW-1185">Reference proteome</keyword>
<gene>
    <name evidence="1" type="ORF">ACFQKB_44030</name>
</gene>
<organism evidence="1 2">
    <name type="scientific">Actinomadura yumaensis</name>
    <dbReference type="NCBI Taxonomy" id="111807"/>
    <lineage>
        <taxon>Bacteria</taxon>
        <taxon>Bacillati</taxon>
        <taxon>Actinomycetota</taxon>
        <taxon>Actinomycetes</taxon>
        <taxon>Streptosporangiales</taxon>
        <taxon>Thermomonosporaceae</taxon>
        <taxon>Actinomadura</taxon>
    </lineage>
</organism>
<dbReference type="RefSeq" id="WP_378043878.1">
    <property type="nucleotide sequence ID" value="NZ_JBHSXE010000001.1"/>
</dbReference>